<dbReference type="Pfam" id="PF06013">
    <property type="entry name" value="WXG100"/>
    <property type="match status" value="1"/>
</dbReference>
<dbReference type="Gene3D" id="1.10.287.1060">
    <property type="entry name" value="ESAT-6-like"/>
    <property type="match status" value="1"/>
</dbReference>
<name>A0ABY7K0C1_9ACTN</name>
<dbReference type="InterPro" id="IPR010310">
    <property type="entry name" value="T7SS_ESAT-6-like"/>
</dbReference>
<accession>A0ABY7K0C1</accession>
<dbReference type="InterPro" id="IPR036689">
    <property type="entry name" value="ESAT-6-like_sf"/>
</dbReference>
<dbReference type="NCBIfam" id="TIGR03930">
    <property type="entry name" value="WXG100_ESAT6"/>
    <property type="match status" value="1"/>
</dbReference>
<organism evidence="3 5">
    <name type="scientific">Jatrophihabitans cynanchi</name>
    <dbReference type="NCBI Taxonomy" id="2944128"/>
    <lineage>
        <taxon>Bacteria</taxon>
        <taxon>Bacillati</taxon>
        <taxon>Actinomycetota</taxon>
        <taxon>Actinomycetes</taxon>
        <taxon>Jatrophihabitantales</taxon>
        <taxon>Jatrophihabitantaceae</taxon>
        <taxon>Jatrophihabitans</taxon>
    </lineage>
</organism>
<dbReference type="Proteomes" id="UP001164693">
    <property type="component" value="Chromosome"/>
</dbReference>
<dbReference type="SUPFAM" id="SSF140453">
    <property type="entry name" value="EsxAB dimer-like"/>
    <property type="match status" value="1"/>
</dbReference>
<reference evidence="3" key="1">
    <citation type="submission" date="2022-05" db="EMBL/GenBank/DDBJ databases">
        <title>Jatrophihabitans sp. SB3-54 whole genome sequence.</title>
        <authorList>
            <person name="Suh M.K."/>
            <person name="Eom M.K."/>
            <person name="Kim J.S."/>
            <person name="Kim H.S."/>
            <person name="Do H.E."/>
            <person name="Shin Y.K."/>
            <person name="Lee J.-S."/>
        </authorList>
    </citation>
    <scope>NUCLEOTIDE SEQUENCE</scope>
    <source>
        <strain evidence="3">SB3-54</strain>
    </source>
</reference>
<sequence length="103" mass="11085">MAQYTTSQEAMAQGAVKVDDAATQIQGHISNLRAEVETMLGGWRGQAAGAFVQVHDAFEQQANKINNALRQMHDALLATHRTYGTQESDQTQSLTGLAGQINA</sequence>
<protein>
    <recommendedName>
        <fullName evidence="1">ESAT-6-like protein</fullName>
    </recommendedName>
</protein>
<dbReference type="EMBL" id="CP097463">
    <property type="protein sequence ID" value="WAX57435.1"/>
    <property type="molecule type" value="Genomic_DNA"/>
</dbReference>
<comment type="similarity">
    <text evidence="1">Belongs to the WXG100 family.</text>
</comment>
<feature type="region of interest" description="Disordered" evidence="2">
    <location>
        <begin position="84"/>
        <end position="103"/>
    </location>
</feature>
<evidence type="ECO:0000313" key="4">
    <source>
        <dbReference type="EMBL" id="WAX57442.1"/>
    </source>
</evidence>
<evidence type="ECO:0000313" key="3">
    <source>
        <dbReference type="EMBL" id="WAX57435.1"/>
    </source>
</evidence>
<gene>
    <name evidence="3" type="ORF">M6B22_01395</name>
    <name evidence="4" type="ORF">M6B22_01430</name>
</gene>
<proteinExistence type="inferred from homology"/>
<keyword evidence="5" id="KW-1185">Reference proteome</keyword>
<evidence type="ECO:0000256" key="1">
    <source>
        <dbReference type="RuleBase" id="RU362001"/>
    </source>
</evidence>
<evidence type="ECO:0000313" key="5">
    <source>
        <dbReference type="Proteomes" id="UP001164693"/>
    </source>
</evidence>
<evidence type="ECO:0000256" key="2">
    <source>
        <dbReference type="SAM" id="MobiDB-lite"/>
    </source>
</evidence>
<dbReference type="EMBL" id="CP097463">
    <property type="protein sequence ID" value="WAX57442.1"/>
    <property type="molecule type" value="Genomic_DNA"/>
</dbReference>
<dbReference type="RefSeq" id="WP_269443975.1">
    <property type="nucleotide sequence ID" value="NZ_CP097463.1"/>
</dbReference>